<feature type="domain" description="Calcineurin-like phosphoesterase" evidence="1">
    <location>
        <begin position="1"/>
        <end position="153"/>
    </location>
</feature>
<dbReference type="EMBL" id="UINC01020020">
    <property type="protein sequence ID" value="SVA84479.1"/>
    <property type="molecule type" value="Genomic_DNA"/>
</dbReference>
<dbReference type="CDD" id="cd00838">
    <property type="entry name" value="MPP_superfamily"/>
    <property type="match status" value="1"/>
</dbReference>
<dbReference type="AlphaFoldDB" id="A0A381Z5M2"/>
<name>A0A381Z5M2_9ZZZZ</name>
<dbReference type="InterPro" id="IPR029052">
    <property type="entry name" value="Metallo-depent_PP-like"/>
</dbReference>
<dbReference type="InterPro" id="IPR011152">
    <property type="entry name" value="Pesterase_MJ0912"/>
</dbReference>
<dbReference type="InterPro" id="IPR050126">
    <property type="entry name" value="Ap4A_hydrolase"/>
</dbReference>
<proteinExistence type="predicted"/>
<dbReference type="Gene3D" id="3.60.21.10">
    <property type="match status" value="1"/>
</dbReference>
<dbReference type="PANTHER" id="PTHR42850:SF2">
    <property type="entry name" value="BLL5683 PROTEIN"/>
    <property type="match status" value="1"/>
</dbReference>
<dbReference type="GO" id="GO:0005737">
    <property type="term" value="C:cytoplasm"/>
    <property type="evidence" value="ECO:0007669"/>
    <property type="project" value="TreeGrafter"/>
</dbReference>
<protein>
    <recommendedName>
        <fullName evidence="1">Calcineurin-like phosphoesterase domain-containing protein</fullName>
    </recommendedName>
</protein>
<sequence>MRYIVFSDLHSNLEALNQFEKEISSIPFDRLVCLGDIVGYGAAPNSCIDWVRRNVDFTLAGNHDLAVVDKTNYSYFNKYALEACIWTQKMLTVENRKFLESLPMDREEDGIYWVHASPFQPRRWHYIYNKRGAEKHFLSFDAPLCFVGHSHKPIILEQNPKGEINDYVSDLWAVDPKNRYIFNDGSLGQPRDGNPKPTYIFYDSDERTVEFKRFDYDLSKTQKNIIENGLPAYLADRLSLGK</sequence>
<evidence type="ECO:0000313" key="2">
    <source>
        <dbReference type="EMBL" id="SVA84479.1"/>
    </source>
</evidence>
<reference evidence="2" key="1">
    <citation type="submission" date="2018-05" db="EMBL/GenBank/DDBJ databases">
        <authorList>
            <person name="Lanie J.A."/>
            <person name="Ng W.-L."/>
            <person name="Kazmierczak K.M."/>
            <person name="Andrzejewski T.M."/>
            <person name="Davidsen T.M."/>
            <person name="Wayne K.J."/>
            <person name="Tettelin H."/>
            <person name="Glass J.I."/>
            <person name="Rusch D."/>
            <person name="Podicherti R."/>
            <person name="Tsui H.-C.T."/>
            <person name="Winkler M.E."/>
        </authorList>
    </citation>
    <scope>NUCLEOTIDE SEQUENCE</scope>
</reference>
<dbReference type="PIRSF" id="PIRSF000883">
    <property type="entry name" value="Pesterase_MJ0912"/>
    <property type="match status" value="1"/>
</dbReference>
<evidence type="ECO:0000259" key="1">
    <source>
        <dbReference type="Pfam" id="PF00149"/>
    </source>
</evidence>
<dbReference type="SUPFAM" id="SSF56300">
    <property type="entry name" value="Metallo-dependent phosphatases"/>
    <property type="match status" value="1"/>
</dbReference>
<organism evidence="2">
    <name type="scientific">marine metagenome</name>
    <dbReference type="NCBI Taxonomy" id="408172"/>
    <lineage>
        <taxon>unclassified sequences</taxon>
        <taxon>metagenomes</taxon>
        <taxon>ecological metagenomes</taxon>
    </lineage>
</organism>
<dbReference type="Pfam" id="PF00149">
    <property type="entry name" value="Metallophos"/>
    <property type="match status" value="1"/>
</dbReference>
<gene>
    <name evidence="2" type="ORF">METZ01_LOCUS137333</name>
</gene>
<dbReference type="InterPro" id="IPR004843">
    <property type="entry name" value="Calcineurin-like_PHP"/>
</dbReference>
<accession>A0A381Z5M2</accession>
<dbReference type="PANTHER" id="PTHR42850">
    <property type="entry name" value="METALLOPHOSPHOESTERASE"/>
    <property type="match status" value="1"/>
</dbReference>
<dbReference type="GO" id="GO:0016791">
    <property type="term" value="F:phosphatase activity"/>
    <property type="evidence" value="ECO:0007669"/>
    <property type="project" value="TreeGrafter"/>
</dbReference>